<dbReference type="InterPro" id="IPR023210">
    <property type="entry name" value="NADP_OxRdtase_dom"/>
</dbReference>
<evidence type="ECO:0000256" key="2">
    <source>
        <dbReference type="ARBA" id="ARBA00022857"/>
    </source>
</evidence>
<feature type="domain" description="NADP-dependent oxidoreductase" evidence="4">
    <location>
        <begin position="19"/>
        <end position="260"/>
    </location>
</feature>
<evidence type="ECO:0000313" key="5">
    <source>
        <dbReference type="EMBL" id="MFD0987120.1"/>
    </source>
</evidence>
<comment type="caution">
    <text evidence="5">The sequence shown here is derived from an EMBL/GenBank/DDBJ whole genome shotgun (WGS) entry which is preliminary data.</text>
</comment>
<dbReference type="PRINTS" id="PR00069">
    <property type="entry name" value="ALDKETRDTASE"/>
</dbReference>
<protein>
    <submittedName>
        <fullName evidence="5">Aldo/keto reductase</fullName>
    </submittedName>
</protein>
<dbReference type="InterPro" id="IPR018170">
    <property type="entry name" value="Aldo/ket_reductase_CS"/>
</dbReference>
<evidence type="ECO:0000256" key="3">
    <source>
        <dbReference type="ARBA" id="ARBA00023002"/>
    </source>
</evidence>
<name>A0ABW3J9J4_9HYPH</name>
<accession>A0ABW3J9J4</accession>
<gene>
    <name evidence="5" type="ORF">ACFQ2F_08420</name>
</gene>
<dbReference type="PIRSF" id="PIRSF000097">
    <property type="entry name" value="AKR"/>
    <property type="match status" value="1"/>
</dbReference>
<reference evidence="6" key="1">
    <citation type="journal article" date="2019" name="Int. J. Syst. Evol. Microbiol.">
        <title>The Global Catalogue of Microorganisms (GCM) 10K type strain sequencing project: providing services to taxonomists for standard genome sequencing and annotation.</title>
        <authorList>
            <consortium name="The Broad Institute Genomics Platform"/>
            <consortium name="The Broad Institute Genome Sequencing Center for Infectious Disease"/>
            <person name="Wu L."/>
            <person name="Ma J."/>
        </authorList>
    </citation>
    <scope>NUCLEOTIDE SEQUENCE [LARGE SCALE GENOMIC DNA]</scope>
    <source>
        <strain evidence="6">CCUG 61697</strain>
    </source>
</reference>
<dbReference type="PROSITE" id="PS00798">
    <property type="entry name" value="ALDOKETO_REDUCTASE_1"/>
    <property type="match status" value="1"/>
</dbReference>
<comment type="similarity">
    <text evidence="1">Belongs to the aldo/keto reductase family.</text>
</comment>
<keyword evidence="3" id="KW-0560">Oxidoreductase</keyword>
<proteinExistence type="inferred from homology"/>
<dbReference type="Pfam" id="PF00248">
    <property type="entry name" value="Aldo_ket_red"/>
    <property type="match status" value="1"/>
</dbReference>
<keyword evidence="6" id="KW-1185">Reference proteome</keyword>
<dbReference type="Proteomes" id="UP001597102">
    <property type="component" value="Unassembled WGS sequence"/>
</dbReference>
<evidence type="ECO:0000259" key="4">
    <source>
        <dbReference type="Pfam" id="PF00248"/>
    </source>
</evidence>
<dbReference type="PANTHER" id="PTHR43827">
    <property type="entry name" value="2,5-DIKETO-D-GLUCONIC ACID REDUCTASE"/>
    <property type="match status" value="1"/>
</dbReference>
<dbReference type="InterPro" id="IPR036812">
    <property type="entry name" value="NAD(P)_OxRdtase_dom_sf"/>
</dbReference>
<dbReference type="Gene3D" id="3.20.20.100">
    <property type="entry name" value="NADP-dependent oxidoreductase domain"/>
    <property type="match status" value="1"/>
</dbReference>
<sequence length="279" mass="30495">MSIDERSCVEANGASIPVLGFGTWQLEGQECVEAVKTALACGYRHIDTAQVYDNESDVGAGLAESGVARDEAFVTTKVWMDQMEEARLQGSVELSLKRLGLDHVDLLLIHWPNPDVPLKETMAALSEVKRFGMTHHIGISNFPVALMEEAIALASEPLVTNQVEYHPRLNQNVVLDACRRAGLALTAYSPLGRGELLSNPVLTEIADGHGKAPAQVILRWLIQQEGVVAIPRSGNPAHIESNFDVFDFALSDDEMARIFALAQPDGRMTDPDWAPQWDG</sequence>
<evidence type="ECO:0000313" key="6">
    <source>
        <dbReference type="Proteomes" id="UP001597102"/>
    </source>
</evidence>
<dbReference type="SUPFAM" id="SSF51430">
    <property type="entry name" value="NAD(P)-linked oxidoreductase"/>
    <property type="match status" value="1"/>
</dbReference>
<dbReference type="CDD" id="cd19140">
    <property type="entry name" value="AKR_AKR3F3"/>
    <property type="match status" value="1"/>
</dbReference>
<dbReference type="InterPro" id="IPR020471">
    <property type="entry name" value="AKR"/>
</dbReference>
<dbReference type="RefSeq" id="WP_379088515.1">
    <property type="nucleotide sequence ID" value="NZ_JBHTJO010000001.1"/>
</dbReference>
<dbReference type="PANTHER" id="PTHR43827:SF3">
    <property type="entry name" value="NADP-DEPENDENT OXIDOREDUCTASE DOMAIN-CONTAINING PROTEIN"/>
    <property type="match status" value="1"/>
</dbReference>
<evidence type="ECO:0000256" key="1">
    <source>
        <dbReference type="ARBA" id="ARBA00007905"/>
    </source>
</evidence>
<organism evidence="5 6">
    <name type="scientific">Methyloligella solikamskensis</name>
    <dbReference type="NCBI Taxonomy" id="1177756"/>
    <lineage>
        <taxon>Bacteria</taxon>
        <taxon>Pseudomonadati</taxon>
        <taxon>Pseudomonadota</taxon>
        <taxon>Alphaproteobacteria</taxon>
        <taxon>Hyphomicrobiales</taxon>
        <taxon>Hyphomicrobiaceae</taxon>
        <taxon>Methyloligella</taxon>
    </lineage>
</organism>
<keyword evidence="2" id="KW-0521">NADP</keyword>
<dbReference type="EMBL" id="JBHTJO010000001">
    <property type="protein sequence ID" value="MFD0987120.1"/>
    <property type="molecule type" value="Genomic_DNA"/>
</dbReference>